<dbReference type="InterPro" id="IPR026881">
    <property type="entry name" value="WYL_dom"/>
</dbReference>
<dbReference type="InterPro" id="IPR051534">
    <property type="entry name" value="CBASS_pafABC_assoc_protein"/>
</dbReference>
<dbReference type="PROSITE" id="PS51000">
    <property type="entry name" value="HTH_DEOR_2"/>
    <property type="match status" value="1"/>
</dbReference>
<dbReference type="Proteomes" id="UP000252357">
    <property type="component" value="Unassembled WGS sequence"/>
</dbReference>
<dbReference type="SUPFAM" id="SSF46785">
    <property type="entry name" value="Winged helix' DNA-binding domain"/>
    <property type="match status" value="1"/>
</dbReference>
<dbReference type="InterPro" id="IPR036390">
    <property type="entry name" value="WH_DNA-bd_sf"/>
</dbReference>
<name>A0A368L7G7_9BURK</name>
<dbReference type="PROSITE" id="PS52050">
    <property type="entry name" value="WYL"/>
    <property type="match status" value="1"/>
</dbReference>
<dbReference type="PANTHER" id="PTHR34580:SF3">
    <property type="entry name" value="PROTEIN PAFB"/>
    <property type="match status" value="1"/>
</dbReference>
<dbReference type="Gene3D" id="1.10.10.10">
    <property type="entry name" value="Winged helix-like DNA-binding domain superfamily/Winged helix DNA-binding domain"/>
    <property type="match status" value="1"/>
</dbReference>
<reference evidence="4 5" key="1">
    <citation type="journal article" date="2018" name="Int. J. Syst. Evol. Microbiol.">
        <title>Parvibium lacunae gen. nov., sp. nov., a new member of the family Alcaligenaceae isolated from a freshwater pond.</title>
        <authorList>
            <person name="Chen W.M."/>
            <person name="Xie P.B."/>
            <person name="Hsu M.Y."/>
            <person name="Sheu S.Y."/>
        </authorList>
    </citation>
    <scope>NUCLEOTIDE SEQUENCE [LARGE SCALE GENOMIC DNA]</scope>
    <source>
        <strain evidence="4 5">KMB9</strain>
    </source>
</reference>
<dbReference type="Pfam" id="PF08279">
    <property type="entry name" value="HTH_11"/>
    <property type="match status" value="1"/>
</dbReference>
<dbReference type="AlphaFoldDB" id="A0A368L7G7"/>
<feature type="domain" description="HTH deoR-type" evidence="3">
    <location>
        <begin position="3"/>
        <end position="58"/>
    </location>
</feature>
<comment type="caution">
    <text evidence="4">The sequence shown here is derived from an EMBL/GenBank/DDBJ whole genome shotgun (WGS) entry which is preliminary data.</text>
</comment>
<evidence type="ECO:0000313" key="5">
    <source>
        <dbReference type="Proteomes" id="UP000252357"/>
    </source>
</evidence>
<dbReference type="InterPro" id="IPR013196">
    <property type="entry name" value="HTH_11"/>
</dbReference>
<evidence type="ECO:0000259" key="3">
    <source>
        <dbReference type="PROSITE" id="PS51000"/>
    </source>
</evidence>
<sequence>MRRADRLFQITQILRGRRNTTAKYLAERLGVGERTIYRDIRDLGLSGVPIEGEAGVGYRLKQGFDLPPLMFNIGEIHAMVAGLRLISTWGGNALKQQAHSVLEKIYAILPIDKQIAFERTPLFAPEFVNASQRGLFDQLHQSCQEQQKVLIRYRDGQQNHSERIVHPLALFFWGNTWTLLAWCELRQAFRSFRSDRITEAELLDQHFISPPGQQLQDYLRLIEHECDTTS</sequence>
<evidence type="ECO:0000313" key="4">
    <source>
        <dbReference type="EMBL" id="RCS59451.1"/>
    </source>
</evidence>
<proteinExistence type="predicted"/>
<dbReference type="InterPro" id="IPR036388">
    <property type="entry name" value="WH-like_DNA-bd_sf"/>
</dbReference>
<dbReference type="PANTHER" id="PTHR34580">
    <property type="match status" value="1"/>
</dbReference>
<dbReference type="EMBL" id="QPGB01000001">
    <property type="protein sequence ID" value="RCS59451.1"/>
    <property type="molecule type" value="Genomic_DNA"/>
</dbReference>
<dbReference type="Pfam" id="PF13280">
    <property type="entry name" value="WYL"/>
    <property type="match status" value="1"/>
</dbReference>
<keyword evidence="5" id="KW-1185">Reference proteome</keyword>
<keyword evidence="1" id="KW-0805">Transcription regulation</keyword>
<evidence type="ECO:0000256" key="1">
    <source>
        <dbReference type="ARBA" id="ARBA00023015"/>
    </source>
</evidence>
<gene>
    <name evidence="4" type="ORF">DU000_01600</name>
</gene>
<dbReference type="RefSeq" id="WP_114401602.1">
    <property type="nucleotide sequence ID" value="NZ_QPGB01000001.1"/>
</dbReference>
<accession>A0A368L7G7</accession>
<dbReference type="InterPro" id="IPR001034">
    <property type="entry name" value="DeoR_HTH"/>
</dbReference>
<dbReference type="GO" id="GO:0003700">
    <property type="term" value="F:DNA-binding transcription factor activity"/>
    <property type="evidence" value="ECO:0007669"/>
    <property type="project" value="InterPro"/>
</dbReference>
<organism evidence="4 5">
    <name type="scientific">Parvibium lacunae</name>
    <dbReference type="NCBI Taxonomy" id="1888893"/>
    <lineage>
        <taxon>Bacteria</taxon>
        <taxon>Pseudomonadati</taxon>
        <taxon>Pseudomonadota</taxon>
        <taxon>Betaproteobacteria</taxon>
        <taxon>Burkholderiales</taxon>
        <taxon>Alcaligenaceae</taxon>
        <taxon>Parvibium</taxon>
    </lineage>
</organism>
<evidence type="ECO:0000256" key="2">
    <source>
        <dbReference type="ARBA" id="ARBA00023163"/>
    </source>
</evidence>
<protein>
    <submittedName>
        <fullName evidence="4">YafY family transcriptional regulator</fullName>
    </submittedName>
</protein>
<dbReference type="OrthoDB" id="9807255at2"/>
<keyword evidence="2" id="KW-0804">Transcription</keyword>